<keyword evidence="4" id="KW-1185">Reference proteome</keyword>
<gene>
    <name evidence="3" type="ORF">RQM65_07985</name>
</gene>
<feature type="domain" description="NodB homology" evidence="2">
    <location>
        <begin position="59"/>
        <end position="237"/>
    </location>
</feature>
<dbReference type="InterPro" id="IPR011330">
    <property type="entry name" value="Glyco_hydro/deAcase_b/a-brl"/>
</dbReference>
<keyword evidence="3" id="KW-0378">Hydrolase</keyword>
<dbReference type="Gene3D" id="3.20.20.370">
    <property type="entry name" value="Glycoside hydrolase/deacetylase"/>
    <property type="match status" value="1"/>
</dbReference>
<dbReference type="PANTHER" id="PTHR10587">
    <property type="entry name" value="GLYCOSYL TRANSFERASE-RELATED"/>
    <property type="match status" value="1"/>
</dbReference>
<dbReference type="PROSITE" id="PS51677">
    <property type="entry name" value="NODB"/>
    <property type="match status" value="1"/>
</dbReference>
<keyword evidence="1" id="KW-0812">Transmembrane</keyword>
<organism evidence="3 4">
    <name type="scientific">Pricia mediterranea</name>
    <dbReference type="NCBI Taxonomy" id="3076079"/>
    <lineage>
        <taxon>Bacteria</taxon>
        <taxon>Pseudomonadati</taxon>
        <taxon>Bacteroidota</taxon>
        <taxon>Flavobacteriia</taxon>
        <taxon>Flavobacteriales</taxon>
        <taxon>Flavobacteriaceae</taxon>
        <taxon>Pricia</taxon>
    </lineage>
</organism>
<dbReference type="Pfam" id="PF01522">
    <property type="entry name" value="Polysacc_deac_1"/>
    <property type="match status" value="1"/>
</dbReference>
<protein>
    <submittedName>
        <fullName evidence="3">Polysaccharide deacetylase family protein</fullName>
        <ecNumber evidence="3">3.-.-.-</ecNumber>
    </submittedName>
</protein>
<evidence type="ECO:0000256" key="1">
    <source>
        <dbReference type="SAM" id="Phobius"/>
    </source>
</evidence>
<comment type="caution">
    <text evidence="3">The sequence shown here is derived from an EMBL/GenBank/DDBJ whole genome shotgun (WGS) entry which is preliminary data.</text>
</comment>
<dbReference type="SUPFAM" id="SSF88713">
    <property type="entry name" value="Glycoside hydrolase/deacetylase"/>
    <property type="match status" value="1"/>
</dbReference>
<dbReference type="CDD" id="cd10917">
    <property type="entry name" value="CE4_NodB_like_6s_7s"/>
    <property type="match status" value="1"/>
</dbReference>
<dbReference type="InterPro" id="IPR050248">
    <property type="entry name" value="Polysacc_deacetylase_ArnD"/>
</dbReference>
<dbReference type="GO" id="GO:0016787">
    <property type="term" value="F:hydrolase activity"/>
    <property type="evidence" value="ECO:0007669"/>
    <property type="project" value="UniProtKB-KW"/>
</dbReference>
<proteinExistence type="predicted"/>
<name>A0ABU3L4P3_9FLAO</name>
<keyword evidence="1" id="KW-0472">Membrane</keyword>
<dbReference type="RefSeq" id="WP_314013997.1">
    <property type="nucleotide sequence ID" value="NZ_JAVTTP010000001.1"/>
</dbReference>
<evidence type="ECO:0000259" key="2">
    <source>
        <dbReference type="PROSITE" id="PS51677"/>
    </source>
</evidence>
<reference evidence="3 4" key="1">
    <citation type="submission" date="2023-09" db="EMBL/GenBank/DDBJ databases">
        <title>Novel taxa isolated from Blanes Bay.</title>
        <authorList>
            <person name="Rey-Velasco X."/>
            <person name="Lucena T."/>
        </authorList>
    </citation>
    <scope>NUCLEOTIDE SEQUENCE [LARGE SCALE GENOMIC DNA]</scope>
    <source>
        <strain evidence="3 4">S334</strain>
    </source>
</reference>
<dbReference type="Proteomes" id="UP001250656">
    <property type="component" value="Unassembled WGS sequence"/>
</dbReference>
<dbReference type="EMBL" id="JAVTTP010000001">
    <property type="protein sequence ID" value="MDT7828600.1"/>
    <property type="molecule type" value="Genomic_DNA"/>
</dbReference>
<dbReference type="EC" id="3.-.-.-" evidence="3"/>
<evidence type="ECO:0000313" key="4">
    <source>
        <dbReference type="Proteomes" id="UP001250656"/>
    </source>
</evidence>
<keyword evidence="1" id="KW-1133">Transmembrane helix</keyword>
<sequence>MALILTSSLAVMAFFVPIPWWAFALLVLAWLIITAMGSFFVGWDYHLKSLHHNPDTGENWVSLTFDDGPNPEFTPRVLKLLKKHGATATFFCIGKQIERHPEILKQILEEGHSIGNHTYSHSRTFGFFTSKKVKSELLATKSVVEQLTGLKMNLYRPAFGVTNPQIEKAIKSLGLLSVGWSVRSLDTTPRSEDRIYLRITRRVAKGDIILLHDTSEKTLAVLERLLVFLRKKNLESVPANRLLEIEAYEQLES</sequence>
<evidence type="ECO:0000313" key="3">
    <source>
        <dbReference type="EMBL" id="MDT7828600.1"/>
    </source>
</evidence>
<dbReference type="InterPro" id="IPR002509">
    <property type="entry name" value="NODB_dom"/>
</dbReference>
<accession>A0ABU3L4P3</accession>
<feature type="transmembrane region" description="Helical" evidence="1">
    <location>
        <begin position="23"/>
        <end position="43"/>
    </location>
</feature>